<proteinExistence type="predicted"/>
<dbReference type="EMBL" id="JANRMS010006021">
    <property type="protein sequence ID" value="KAJ3500072.1"/>
    <property type="molecule type" value="Genomic_DNA"/>
</dbReference>
<accession>A0ACC1R9P8</accession>
<organism evidence="1 2">
    <name type="scientific">Fusarium decemcellulare</name>
    <dbReference type="NCBI Taxonomy" id="57161"/>
    <lineage>
        <taxon>Eukaryota</taxon>
        <taxon>Fungi</taxon>
        <taxon>Dikarya</taxon>
        <taxon>Ascomycota</taxon>
        <taxon>Pezizomycotina</taxon>
        <taxon>Sordariomycetes</taxon>
        <taxon>Hypocreomycetidae</taxon>
        <taxon>Hypocreales</taxon>
        <taxon>Nectriaceae</taxon>
        <taxon>Fusarium</taxon>
        <taxon>Fusarium decemcellulare species complex</taxon>
    </lineage>
</organism>
<dbReference type="Proteomes" id="UP001148629">
    <property type="component" value="Unassembled WGS sequence"/>
</dbReference>
<protein>
    <submittedName>
        <fullName evidence="1">Uncharacterized protein</fullName>
    </submittedName>
</protein>
<sequence length="107" mass="12209">MTQAELEGLCFGLGRRMRAFTLKSIQLLDGSWAPALQVLRQKLAARCTDKTCRASLEDLTGRELTQNSWDYDEVDWGFYAIDDELTQEVQKYITGEAMENPVTTERV</sequence>
<comment type="caution">
    <text evidence="1">The sequence shown here is derived from an EMBL/GenBank/DDBJ whole genome shotgun (WGS) entry which is preliminary data.</text>
</comment>
<name>A0ACC1R9P8_9HYPO</name>
<evidence type="ECO:0000313" key="1">
    <source>
        <dbReference type="EMBL" id="KAJ3500072.1"/>
    </source>
</evidence>
<keyword evidence="2" id="KW-1185">Reference proteome</keyword>
<gene>
    <name evidence="1" type="ORF">NM208_g17229</name>
</gene>
<evidence type="ECO:0000313" key="2">
    <source>
        <dbReference type="Proteomes" id="UP001148629"/>
    </source>
</evidence>
<reference evidence="1" key="1">
    <citation type="submission" date="2022-08" db="EMBL/GenBank/DDBJ databases">
        <title>Genome Sequence of Fusarium decemcellulare.</title>
        <authorList>
            <person name="Buettner E."/>
        </authorList>
    </citation>
    <scope>NUCLEOTIDE SEQUENCE</scope>
    <source>
        <strain evidence="1">Babe19</strain>
    </source>
</reference>